<organism evidence="3">
    <name type="scientific">mine drainage metagenome</name>
    <dbReference type="NCBI Taxonomy" id="410659"/>
    <lineage>
        <taxon>unclassified sequences</taxon>
        <taxon>metagenomes</taxon>
        <taxon>ecological metagenomes</taxon>
    </lineage>
</organism>
<gene>
    <name evidence="3" type="ORF">B1A_21587</name>
</gene>
<dbReference type="Gene3D" id="3.20.20.80">
    <property type="entry name" value="Glycosidases"/>
    <property type="match status" value="1"/>
</dbReference>
<keyword evidence="3" id="KW-0378">Hydrolase</keyword>
<dbReference type="GO" id="GO:0005975">
    <property type="term" value="P:carbohydrate metabolic process"/>
    <property type="evidence" value="ECO:0007669"/>
    <property type="project" value="InterPro"/>
</dbReference>
<sequence length="164" mass="17580">MPGSSQPSSTPFSGRSGDKIILGVNTYGYDWNTTNGSAYTVPQKVARTAPAKNKHYEPTSHETKVTYTQNGQQHVAFYPGRQSLTDKLQIAKKYGLYGIAIWKVGYESSSFWKQLVSENGYASTLHNGNATNSGVNQGAAGKTGKGAPSAASKKRPGGIRPKVH</sequence>
<dbReference type="InterPro" id="IPR001223">
    <property type="entry name" value="Glyco_hydro18_cat"/>
</dbReference>
<feature type="region of interest" description="Disordered" evidence="1">
    <location>
        <begin position="132"/>
        <end position="164"/>
    </location>
</feature>
<dbReference type="InterPro" id="IPR017853">
    <property type="entry name" value="GH"/>
</dbReference>
<evidence type="ECO:0000313" key="3">
    <source>
        <dbReference type="EMBL" id="EQD27680.1"/>
    </source>
</evidence>
<dbReference type="AlphaFoldDB" id="T0ZD02"/>
<proteinExistence type="predicted"/>
<evidence type="ECO:0000256" key="1">
    <source>
        <dbReference type="SAM" id="MobiDB-lite"/>
    </source>
</evidence>
<dbReference type="PROSITE" id="PS51910">
    <property type="entry name" value="GH18_2"/>
    <property type="match status" value="1"/>
</dbReference>
<feature type="compositionally biased region" description="Basic residues" evidence="1">
    <location>
        <begin position="152"/>
        <end position="164"/>
    </location>
</feature>
<name>T0ZD02_9ZZZZ</name>
<reference evidence="3" key="2">
    <citation type="journal article" date="2014" name="ISME J.">
        <title>Microbial stratification in low pH oxic and suboxic macroscopic growths along an acid mine drainage.</title>
        <authorList>
            <person name="Mendez-Garcia C."/>
            <person name="Mesa V."/>
            <person name="Sprenger R.R."/>
            <person name="Richter M."/>
            <person name="Diez M.S."/>
            <person name="Solano J."/>
            <person name="Bargiela R."/>
            <person name="Golyshina O.V."/>
            <person name="Manteca A."/>
            <person name="Ramos J.L."/>
            <person name="Gallego J.R."/>
            <person name="Llorente I."/>
            <person name="Martins Dos Santos V.A."/>
            <person name="Jensen O.N."/>
            <person name="Pelaez A.I."/>
            <person name="Sanchez J."/>
            <person name="Ferrer M."/>
        </authorList>
    </citation>
    <scope>NUCLEOTIDE SEQUENCE</scope>
</reference>
<dbReference type="EMBL" id="AUZX01015952">
    <property type="protein sequence ID" value="EQD27680.1"/>
    <property type="molecule type" value="Genomic_DNA"/>
</dbReference>
<dbReference type="PANTHER" id="PTHR46066">
    <property type="entry name" value="CHITINASE DOMAIN-CONTAINING PROTEIN 1 FAMILY MEMBER"/>
    <property type="match status" value="1"/>
</dbReference>
<dbReference type="Pfam" id="PF00704">
    <property type="entry name" value="Glyco_hydro_18"/>
    <property type="match status" value="1"/>
</dbReference>
<protein>
    <submittedName>
        <fullName evidence="3">Glycoside hydrolase family protein</fullName>
    </submittedName>
</protein>
<feature type="domain" description="GH18" evidence="2">
    <location>
        <begin position="1"/>
        <end position="122"/>
    </location>
</feature>
<reference evidence="3" key="1">
    <citation type="submission" date="2013-08" db="EMBL/GenBank/DDBJ databases">
        <authorList>
            <person name="Mendez C."/>
            <person name="Richter M."/>
            <person name="Ferrer M."/>
            <person name="Sanchez J."/>
        </authorList>
    </citation>
    <scope>NUCLEOTIDE SEQUENCE</scope>
</reference>
<dbReference type="PANTHER" id="PTHR46066:SF2">
    <property type="entry name" value="CHITINASE DOMAIN-CONTAINING PROTEIN 1"/>
    <property type="match status" value="1"/>
</dbReference>
<dbReference type="SUPFAM" id="SSF51445">
    <property type="entry name" value="(Trans)glycosidases"/>
    <property type="match status" value="1"/>
</dbReference>
<feature type="non-terminal residue" evidence="3">
    <location>
        <position position="164"/>
    </location>
</feature>
<evidence type="ECO:0000259" key="2">
    <source>
        <dbReference type="PROSITE" id="PS51910"/>
    </source>
</evidence>
<dbReference type="GO" id="GO:0016787">
    <property type="term" value="F:hydrolase activity"/>
    <property type="evidence" value="ECO:0007669"/>
    <property type="project" value="UniProtKB-KW"/>
</dbReference>
<accession>T0ZD02</accession>
<comment type="caution">
    <text evidence="3">The sequence shown here is derived from an EMBL/GenBank/DDBJ whole genome shotgun (WGS) entry which is preliminary data.</text>
</comment>